<dbReference type="Proteomes" id="UP000050509">
    <property type="component" value="Unassembled WGS sequence"/>
</dbReference>
<feature type="region of interest" description="Disordered" evidence="1">
    <location>
        <begin position="136"/>
        <end position="186"/>
    </location>
</feature>
<evidence type="ECO:0000313" key="3">
    <source>
        <dbReference type="Proteomes" id="UP000050509"/>
    </source>
</evidence>
<accession>A0A0N8PQA5</accession>
<evidence type="ECO:0000256" key="1">
    <source>
        <dbReference type="SAM" id="MobiDB-lite"/>
    </source>
</evidence>
<reference evidence="2 3" key="1">
    <citation type="submission" date="2015-09" db="EMBL/GenBank/DDBJ databases">
        <title>Draft genome sequence of Kouleothrix aurantiaca JCM 19913.</title>
        <authorList>
            <person name="Hemp J."/>
        </authorList>
    </citation>
    <scope>NUCLEOTIDE SEQUENCE [LARGE SCALE GENOMIC DNA]</scope>
    <source>
        <strain evidence="2 3">COM-B</strain>
    </source>
</reference>
<keyword evidence="3" id="KW-1185">Reference proteome</keyword>
<organism evidence="2 3">
    <name type="scientific">Kouleothrix aurantiaca</name>
    <dbReference type="NCBI Taxonomy" id="186479"/>
    <lineage>
        <taxon>Bacteria</taxon>
        <taxon>Bacillati</taxon>
        <taxon>Chloroflexota</taxon>
        <taxon>Chloroflexia</taxon>
        <taxon>Chloroflexales</taxon>
        <taxon>Roseiflexineae</taxon>
        <taxon>Roseiflexaceae</taxon>
        <taxon>Kouleothrix</taxon>
    </lineage>
</organism>
<evidence type="ECO:0000313" key="2">
    <source>
        <dbReference type="EMBL" id="KPV46581.1"/>
    </source>
</evidence>
<protein>
    <submittedName>
        <fullName evidence="2">Uncharacterized protein</fullName>
    </submittedName>
</protein>
<feature type="non-terminal residue" evidence="2">
    <location>
        <position position="1"/>
    </location>
</feature>
<gene>
    <name evidence="2" type="ORF">SE17_43175</name>
</gene>
<dbReference type="AlphaFoldDB" id="A0A0N8PQA5"/>
<name>A0A0N8PQA5_9CHLR</name>
<proteinExistence type="predicted"/>
<comment type="caution">
    <text evidence="2">The sequence shown here is derived from an EMBL/GenBank/DDBJ whole genome shotgun (WGS) entry which is preliminary data.</text>
</comment>
<sequence>ALGVSPAEATELLLQVHELGATRAEQALASRREGGGQGVAARQAVLTARAADTAAEEATVEIFREMRAMSPRMDVPAHGDPHPEYGFALPKRPAQYGWKEVRDRRRQALEGQAAGLSAEAIRGRLSPLAGEVFQAQQAQTGANGGGGATPTLSMARRGVRPQTPPAILIEVEGQVIPSPAPSSGRS</sequence>
<dbReference type="EMBL" id="LJCR01003542">
    <property type="protein sequence ID" value="KPV46581.1"/>
    <property type="molecule type" value="Genomic_DNA"/>
</dbReference>